<dbReference type="STRING" id="560819.SAMN05428998_10935"/>
<keyword evidence="2" id="KW-1185">Reference proteome</keyword>
<dbReference type="AlphaFoldDB" id="A0A1Y6BXY6"/>
<evidence type="ECO:0000313" key="2">
    <source>
        <dbReference type="Proteomes" id="UP000192917"/>
    </source>
</evidence>
<dbReference type="Proteomes" id="UP000192917">
    <property type="component" value="Unassembled WGS sequence"/>
</dbReference>
<dbReference type="EMBL" id="FWZX01000009">
    <property type="protein sequence ID" value="SMF26889.1"/>
    <property type="molecule type" value="Genomic_DNA"/>
</dbReference>
<accession>A0A1Y6BXY6</accession>
<reference evidence="1 2" key="1">
    <citation type="submission" date="2017-04" db="EMBL/GenBank/DDBJ databases">
        <authorList>
            <person name="Afonso C.L."/>
            <person name="Miller P.J."/>
            <person name="Scott M.A."/>
            <person name="Spackman E."/>
            <person name="Goraichik I."/>
            <person name="Dimitrov K.M."/>
            <person name="Suarez D.L."/>
            <person name="Swayne D.E."/>
        </authorList>
    </citation>
    <scope>NUCLEOTIDE SEQUENCE [LARGE SCALE GENOMIC DNA]</scope>
    <source>
        <strain evidence="1 2">USBA 355</strain>
    </source>
</reference>
<evidence type="ECO:0000313" key="1">
    <source>
        <dbReference type="EMBL" id="SMF26889.1"/>
    </source>
</evidence>
<proteinExistence type="predicted"/>
<organism evidence="1 2">
    <name type="scientific">Tistlia consotensis USBA 355</name>
    <dbReference type="NCBI Taxonomy" id="560819"/>
    <lineage>
        <taxon>Bacteria</taxon>
        <taxon>Pseudomonadati</taxon>
        <taxon>Pseudomonadota</taxon>
        <taxon>Alphaproteobacteria</taxon>
        <taxon>Rhodospirillales</taxon>
        <taxon>Rhodovibrionaceae</taxon>
        <taxon>Tistlia</taxon>
    </lineage>
</organism>
<dbReference type="RefSeq" id="WP_143596216.1">
    <property type="nucleotide sequence ID" value="NZ_FWZX01000009.1"/>
</dbReference>
<protein>
    <submittedName>
        <fullName evidence="1">Uncharacterized protein</fullName>
    </submittedName>
</protein>
<sequence length="234" mass="26999">MGLVHYECGIDEIGNTPVPSQFDRLRIRIHSPNWTLEEIYSRPERLVRRLDELQKLWTLSKESVVPLSAWRPYHAAAVSPLEIDGGHLPSVVEAWSDHGGRFCPELAKHLQKLGLLGRTIVLREKHDGRLFYQYIGPELQERFGELWVRDANRRPIDWDEQHDPEFSAWCAEAYFAAYFDQQPKRHHVDALIAEVAGERKIRVNYDRVMLPITTMDGTPGLMVVSEQRAGLLPL</sequence>
<gene>
    <name evidence="1" type="ORF">SAMN05428998_10935</name>
</gene>
<name>A0A1Y6BXY6_9PROT</name>